<organism evidence="2 3">
    <name type="scientific">Serinus canaria</name>
    <name type="common">Island canary</name>
    <name type="synonym">Fringilla canaria</name>
    <dbReference type="NCBI Taxonomy" id="9135"/>
    <lineage>
        <taxon>Eukaryota</taxon>
        <taxon>Metazoa</taxon>
        <taxon>Chordata</taxon>
        <taxon>Craniata</taxon>
        <taxon>Vertebrata</taxon>
        <taxon>Euteleostomi</taxon>
        <taxon>Archelosauria</taxon>
        <taxon>Archosauria</taxon>
        <taxon>Dinosauria</taxon>
        <taxon>Saurischia</taxon>
        <taxon>Theropoda</taxon>
        <taxon>Coelurosauria</taxon>
        <taxon>Aves</taxon>
        <taxon>Neognathae</taxon>
        <taxon>Neoaves</taxon>
        <taxon>Telluraves</taxon>
        <taxon>Australaves</taxon>
        <taxon>Passeriformes</taxon>
        <taxon>Passeroidea</taxon>
        <taxon>Fringillidae</taxon>
        <taxon>Carduelinae</taxon>
        <taxon>Serinus</taxon>
    </lineage>
</organism>
<proteinExistence type="predicted"/>
<dbReference type="Ensembl" id="ENSSCAT00000001832.1">
    <property type="protein sequence ID" value="ENSSCAP00000001600.1"/>
    <property type="gene ID" value="ENSSCAG00000001342.1"/>
</dbReference>
<sequence length="208" mass="22974">MIPNLPSRVSRRFQTFPTYPPVPPGGSRTFPPTFLGDSRHSHPSLPHPWRVPGVPKWPPGRCQPLPCPWGIPEIQSGLQGGASRCPVPGRPDLCQHGGLGVPAGDAQAQPGVPAHRRAAPADRLRVRVPPRPCRPHTQGQRDKGWGATPGMSPACPRPLRHRIPKEQWWLKLRPILKILAKYNIELDTSETAHLEHLTRKVLVPEATL</sequence>
<feature type="region of interest" description="Disordered" evidence="1">
    <location>
        <begin position="1"/>
        <end position="41"/>
    </location>
</feature>
<dbReference type="Proteomes" id="UP000694409">
    <property type="component" value="Unassembled WGS sequence"/>
</dbReference>
<keyword evidence="3" id="KW-1185">Reference proteome</keyword>
<evidence type="ECO:0000313" key="3">
    <source>
        <dbReference type="Proteomes" id="UP000694409"/>
    </source>
</evidence>
<feature type="region of interest" description="Disordered" evidence="1">
    <location>
        <begin position="127"/>
        <end position="149"/>
    </location>
</feature>
<protein>
    <submittedName>
        <fullName evidence="2">Uncharacterized protein</fullName>
    </submittedName>
</protein>
<reference evidence="2" key="1">
    <citation type="submission" date="2025-08" db="UniProtKB">
        <authorList>
            <consortium name="Ensembl"/>
        </authorList>
    </citation>
    <scope>IDENTIFICATION</scope>
</reference>
<dbReference type="GeneTree" id="ENSGT00940000155440"/>
<evidence type="ECO:0000256" key="1">
    <source>
        <dbReference type="SAM" id="MobiDB-lite"/>
    </source>
</evidence>
<evidence type="ECO:0000313" key="2">
    <source>
        <dbReference type="Ensembl" id="ENSSCAP00000001600.1"/>
    </source>
</evidence>
<dbReference type="AlphaFoldDB" id="A0A8C9KWS8"/>
<name>A0A8C9KWS8_SERCA</name>
<reference evidence="2" key="2">
    <citation type="submission" date="2025-09" db="UniProtKB">
        <authorList>
            <consortium name="Ensembl"/>
        </authorList>
    </citation>
    <scope>IDENTIFICATION</scope>
</reference>
<accession>A0A8C9KWS8</accession>